<dbReference type="PRINTS" id="PR00162">
    <property type="entry name" value="RIESKE"/>
</dbReference>
<evidence type="ECO:0000313" key="11">
    <source>
        <dbReference type="Proteomes" id="UP000654345"/>
    </source>
</evidence>
<evidence type="ECO:0000256" key="1">
    <source>
        <dbReference type="ARBA" id="ARBA00022714"/>
    </source>
</evidence>
<keyword evidence="8" id="KW-0812">Transmembrane</keyword>
<keyword evidence="1" id="KW-0001">2Fe-2S</keyword>
<feature type="transmembrane region" description="Helical" evidence="8">
    <location>
        <begin position="67"/>
        <end position="86"/>
    </location>
</feature>
<dbReference type="Gene3D" id="2.102.10.10">
    <property type="entry name" value="Rieske [2Fe-2S] iron-sulphur domain"/>
    <property type="match status" value="1"/>
</dbReference>
<feature type="compositionally biased region" description="Basic and acidic residues" evidence="7">
    <location>
        <begin position="1"/>
        <end position="12"/>
    </location>
</feature>
<sequence length="199" mass="21933">MVRKIDPTEKKGKVSNITAPALNPDIVREANSEPQPQPHQEQEEWRQEFPYPWDEDEIVTRRDTLRFLLAGSGALCLATGAFAILGNLPSGPGVQHVAIAKVGELREHQWKVFNFPDQYEQGILINLPGKGLVAYSDVCTHLSCAVLYKGDGTLHCPCHEGRFDAVTGNVLAGPPTRPLPFIQLAIENGTIYAVRQVAR</sequence>
<comment type="cofactor">
    <cofactor evidence="6">
        <name>[2Fe-2S] cluster</name>
        <dbReference type="ChEBI" id="CHEBI:190135"/>
    </cofactor>
</comment>
<dbReference type="PANTHER" id="PTHR10134">
    <property type="entry name" value="CYTOCHROME B-C1 COMPLEX SUBUNIT RIESKE, MITOCHONDRIAL"/>
    <property type="match status" value="1"/>
</dbReference>
<reference evidence="10 11" key="1">
    <citation type="journal article" date="2021" name="Int. J. Syst. Evol. Microbiol.">
        <title>Reticulibacter mediterranei gen. nov., sp. nov., within the new family Reticulibacteraceae fam. nov., and Ktedonospora formicarum gen. nov., sp. nov., Ktedonobacter robiniae sp. nov., Dictyobacter formicarum sp. nov. and Dictyobacter arantiisoli sp. nov., belonging to the class Ktedonobacteria.</title>
        <authorList>
            <person name="Yabe S."/>
            <person name="Zheng Y."/>
            <person name="Wang C.M."/>
            <person name="Sakai Y."/>
            <person name="Abe K."/>
            <person name="Yokota A."/>
            <person name="Donadio S."/>
            <person name="Cavaletti L."/>
            <person name="Monciardini P."/>
        </authorList>
    </citation>
    <scope>NUCLEOTIDE SEQUENCE [LARGE SCALE GENOMIC DNA]</scope>
    <source>
        <strain evidence="10 11">SOSP1-30</strain>
    </source>
</reference>
<dbReference type="EMBL" id="BNJG01000003">
    <property type="protein sequence ID" value="GHO58600.1"/>
    <property type="molecule type" value="Genomic_DNA"/>
</dbReference>
<keyword evidence="3" id="KW-0408">Iron</keyword>
<keyword evidence="5" id="KW-1015">Disulfide bond</keyword>
<organism evidence="10 11">
    <name type="scientific">Ktedonobacter robiniae</name>
    <dbReference type="NCBI Taxonomy" id="2778365"/>
    <lineage>
        <taxon>Bacteria</taxon>
        <taxon>Bacillati</taxon>
        <taxon>Chloroflexota</taxon>
        <taxon>Ktedonobacteria</taxon>
        <taxon>Ktedonobacterales</taxon>
        <taxon>Ktedonobacteraceae</taxon>
        <taxon>Ktedonobacter</taxon>
    </lineage>
</organism>
<dbReference type="Proteomes" id="UP000654345">
    <property type="component" value="Unassembled WGS sequence"/>
</dbReference>
<keyword evidence="8" id="KW-1133">Transmembrane helix</keyword>
<evidence type="ECO:0000256" key="2">
    <source>
        <dbReference type="ARBA" id="ARBA00022723"/>
    </source>
</evidence>
<keyword evidence="4" id="KW-0411">Iron-sulfur</keyword>
<evidence type="ECO:0000256" key="6">
    <source>
        <dbReference type="ARBA" id="ARBA00034078"/>
    </source>
</evidence>
<dbReference type="Pfam" id="PF00355">
    <property type="entry name" value="Rieske"/>
    <property type="match status" value="1"/>
</dbReference>
<dbReference type="RefSeq" id="WP_201374866.1">
    <property type="nucleotide sequence ID" value="NZ_BNJG01000003.1"/>
</dbReference>
<dbReference type="PROSITE" id="PS51296">
    <property type="entry name" value="RIESKE"/>
    <property type="match status" value="1"/>
</dbReference>
<gene>
    <name evidence="10" type="ORF">KSB_70750</name>
</gene>
<accession>A0ABQ3V275</accession>
<evidence type="ECO:0000256" key="5">
    <source>
        <dbReference type="ARBA" id="ARBA00023157"/>
    </source>
</evidence>
<evidence type="ECO:0000313" key="10">
    <source>
        <dbReference type="EMBL" id="GHO58600.1"/>
    </source>
</evidence>
<proteinExistence type="predicted"/>
<evidence type="ECO:0000256" key="4">
    <source>
        <dbReference type="ARBA" id="ARBA00023014"/>
    </source>
</evidence>
<dbReference type="InterPro" id="IPR017941">
    <property type="entry name" value="Rieske_2Fe-2S"/>
</dbReference>
<comment type="caution">
    <text evidence="10">The sequence shown here is derived from an EMBL/GenBank/DDBJ whole genome shotgun (WGS) entry which is preliminary data.</text>
</comment>
<keyword evidence="11" id="KW-1185">Reference proteome</keyword>
<evidence type="ECO:0000256" key="8">
    <source>
        <dbReference type="SAM" id="Phobius"/>
    </source>
</evidence>
<dbReference type="SUPFAM" id="SSF50022">
    <property type="entry name" value="ISP domain"/>
    <property type="match status" value="1"/>
</dbReference>
<dbReference type="InterPro" id="IPR036922">
    <property type="entry name" value="Rieske_2Fe-2S_sf"/>
</dbReference>
<keyword evidence="8" id="KW-0472">Membrane</keyword>
<name>A0ABQ3V275_9CHLR</name>
<keyword evidence="2" id="KW-0479">Metal-binding</keyword>
<evidence type="ECO:0000259" key="9">
    <source>
        <dbReference type="PROSITE" id="PS51296"/>
    </source>
</evidence>
<protein>
    <recommendedName>
        <fullName evidence="9">Rieske domain-containing protein</fullName>
    </recommendedName>
</protein>
<feature type="region of interest" description="Disordered" evidence="7">
    <location>
        <begin position="1"/>
        <end position="45"/>
    </location>
</feature>
<dbReference type="InterPro" id="IPR014349">
    <property type="entry name" value="Rieske_Fe-S_prot"/>
</dbReference>
<evidence type="ECO:0000256" key="3">
    <source>
        <dbReference type="ARBA" id="ARBA00023004"/>
    </source>
</evidence>
<feature type="domain" description="Rieske" evidence="9">
    <location>
        <begin position="97"/>
        <end position="193"/>
    </location>
</feature>
<dbReference type="InterPro" id="IPR005805">
    <property type="entry name" value="Rieske_Fe-S_prot_C"/>
</dbReference>
<evidence type="ECO:0000256" key="7">
    <source>
        <dbReference type="SAM" id="MobiDB-lite"/>
    </source>
</evidence>